<feature type="domain" description="Fibronectin type III-like" evidence="2">
    <location>
        <begin position="100"/>
        <end position="140"/>
    </location>
</feature>
<evidence type="ECO:0000313" key="3">
    <source>
        <dbReference type="EMBL" id="TDB99506.1"/>
    </source>
</evidence>
<evidence type="ECO:0000259" key="2">
    <source>
        <dbReference type="Pfam" id="PF14310"/>
    </source>
</evidence>
<dbReference type="AlphaFoldDB" id="A0A4R4MYS5"/>
<dbReference type="Proteomes" id="UP000295157">
    <property type="component" value="Unassembled WGS sequence"/>
</dbReference>
<organism evidence="3 4">
    <name type="scientific">Nonomuraea longispora</name>
    <dbReference type="NCBI Taxonomy" id="1848320"/>
    <lineage>
        <taxon>Bacteria</taxon>
        <taxon>Bacillati</taxon>
        <taxon>Actinomycetota</taxon>
        <taxon>Actinomycetes</taxon>
        <taxon>Streptosporangiales</taxon>
        <taxon>Streptosporangiaceae</taxon>
        <taxon>Nonomuraea</taxon>
    </lineage>
</organism>
<gene>
    <name evidence="3" type="ORF">E1267_37390</name>
</gene>
<dbReference type="InterPro" id="IPR013783">
    <property type="entry name" value="Ig-like_fold"/>
</dbReference>
<dbReference type="EMBL" id="SMJZ01000222">
    <property type="protein sequence ID" value="TDB99506.1"/>
    <property type="molecule type" value="Genomic_DNA"/>
</dbReference>
<proteinExistence type="predicted"/>
<name>A0A4R4MYS5_9ACTN</name>
<dbReference type="Gene3D" id="2.60.40.10">
    <property type="entry name" value="Immunoglobulins"/>
    <property type="match status" value="1"/>
</dbReference>
<feature type="compositionally biased region" description="Basic residues" evidence="1">
    <location>
        <begin position="62"/>
        <end position="78"/>
    </location>
</feature>
<feature type="region of interest" description="Disordered" evidence="1">
    <location>
        <begin position="29"/>
        <end position="78"/>
    </location>
</feature>
<protein>
    <recommendedName>
        <fullName evidence="2">Fibronectin type III-like domain-containing protein</fullName>
    </recommendedName>
</protein>
<dbReference type="GO" id="GO:0005975">
    <property type="term" value="P:carbohydrate metabolic process"/>
    <property type="evidence" value="ECO:0007669"/>
    <property type="project" value="UniProtKB-ARBA"/>
</dbReference>
<evidence type="ECO:0000256" key="1">
    <source>
        <dbReference type="SAM" id="MobiDB-lite"/>
    </source>
</evidence>
<reference evidence="3 4" key="1">
    <citation type="submission" date="2019-02" db="EMBL/GenBank/DDBJ databases">
        <title>Draft genome sequences of novel Actinobacteria.</title>
        <authorList>
            <person name="Sahin N."/>
            <person name="Ay H."/>
            <person name="Saygin H."/>
        </authorList>
    </citation>
    <scope>NUCLEOTIDE SEQUENCE [LARGE SCALE GENOMIC DNA]</scope>
    <source>
        <strain evidence="3 4">KC201</strain>
    </source>
</reference>
<keyword evidence="4" id="KW-1185">Reference proteome</keyword>
<accession>A0A4R4MYS5</accession>
<sequence>MTGTIRVNIIDTTMPLKARAAVTSPLDLLGDGGSATGLRSVGDRTAQGCQTPRMEYPPPARARPRPGRPRASGRRRVRDRTHLRAVDVVVGLTVRPHAVVRAGAGQAERVTIPLARRAFQHWDGSWRTEPGEYTVHAGSSVAGLPLTAQVSAP</sequence>
<comment type="caution">
    <text evidence="3">The sequence shown here is derived from an EMBL/GenBank/DDBJ whole genome shotgun (WGS) entry which is preliminary data.</text>
</comment>
<dbReference type="Pfam" id="PF14310">
    <property type="entry name" value="Fn3-like"/>
    <property type="match status" value="1"/>
</dbReference>
<evidence type="ECO:0000313" key="4">
    <source>
        <dbReference type="Proteomes" id="UP000295157"/>
    </source>
</evidence>
<dbReference type="OrthoDB" id="3304319at2"/>
<dbReference type="InterPro" id="IPR026891">
    <property type="entry name" value="Fn3-like"/>
</dbReference>